<dbReference type="AlphaFoldDB" id="A0ABD0R4J9"/>
<dbReference type="Proteomes" id="UP001529510">
    <property type="component" value="Unassembled WGS sequence"/>
</dbReference>
<sequence>MKFASVEVCSSSDSVRVEGPLRFRNKSLPDQKMVLVLLHFFDLPSAPSISHTPEGAEAATPLGAPVDAGPSSNISSQGATGSSEIFPRKAPFSRGRLRLLSLRSMEEPRMAPPVKERFPILKHILSFMKDMVINES</sequence>
<gene>
    <name evidence="2" type="ORF">M9458_011693</name>
</gene>
<accession>A0ABD0R4J9</accession>
<dbReference type="EMBL" id="JAMKFB020000005">
    <property type="protein sequence ID" value="KAL0193397.1"/>
    <property type="molecule type" value="Genomic_DNA"/>
</dbReference>
<feature type="compositionally biased region" description="Polar residues" evidence="1">
    <location>
        <begin position="70"/>
        <end position="83"/>
    </location>
</feature>
<comment type="caution">
    <text evidence="2">The sequence shown here is derived from an EMBL/GenBank/DDBJ whole genome shotgun (WGS) entry which is preliminary data.</text>
</comment>
<evidence type="ECO:0000313" key="2">
    <source>
        <dbReference type="EMBL" id="KAL0193397.1"/>
    </source>
</evidence>
<protein>
    <submittedName>
        <fullName evidence="2">Uncharacterized protein</fullName>
    </submittedName>
</protein>
<evidence type="ECO:0000313" key="3">
    <source>
        <dbReference type="Proteomes" id="UP001529510"/>
    </source>
</evidence>
<organism evidence="2 3">
    <name type="scientific">Cirrhinus mrigala</name>
    <name type="common">Mrigala</name>
    <dbReference type="NCBI Taxonomy" id="683832"/>
    <lineage>
        <taxon>Eukaryota</taxon>
        <taxon>Metazoa</taxon>
        <taxon>Chordata</taxon>
        <taxon>Craniata</taxon>
        <taxon>Vertebrata</taxon>
        <taxon>Euteleostomi</taxon>
        <taxon>Actinopterygii</taxon>
        <taxon>Neopterygii</taxon>
        <taxon>Teleostei</taxon>
        <taxon>Ostariophysi</taxon>
        <taxon>Cypriniformes</taxon>
        <taxon>Cyprinidae</taxon>
        <taxon>Labeoninae</taxon>
        <taxon>Labeonini</taxon>
        <taxon>Cirrhinus</taxon>
    </lineage>
</organism>
<evidence type="ECO:0000256" key="1">
    <source>
        <dbReference type="SAM" id="MobiDB-lite"/>
    </source>
</evidence>
<name>A0ABD0R4J9_CIRMR</name>
<reference evidence="2 3" key="1">
    <citation type="submission" date="2024-05" db="EMBL/GenBank/DDBJ databases">
        <title>Genome sequencing and assembly of Indian major carp, Cirrhinus mrigala (Hamilton, 1822).</title>
        <authorList>
            <person name="Mohindra V."/>
            <person name="Chowdhury L.M."/>
            <person name="Lal K."/>
            <person name="Jena J.K."/>
        </authorList>
    </citation>
    <scope>NUCLEOTIDE SEQUENCE [LARGE SCALE GENOMIC DNA]</scope>
    <source>
        <strain evidence="2">CM1030</strain>
        <tissue evidence="2">Blood</tissue>
    </source>
</reference>
<proteinExistence type="predicted"/>
<feature type="region of interest" description="Disordered" evidence="1">
    <location>
        <begin position="50"/>
        <end position="87"/>
    </location>
</feature>
<feature type="non-terminal residue" evidence="2">
    <location>
        <position position="136"/>
    </location>
</feature>
<keyword evidence="3" id="KW-1185">Reference proteome</keyword>